<evidence type="ECO:0000313" key="2">
    <source>
        <dbReference type="EMBL" id="GFS35243.1"/>
    </source>
</evidence>
<evidence type="ECO:0000256" key="1">
    <source>
        <dbReference type="SAM" id="MobiDB-lite"/>
    </source>
</evidence>
<evidence type="ECO:0000313" key="3">
    <source>
        <dbReference type="Proteomes" id="UP000886998"/>
    </source>
</evidence>
<dbReference type="EMBL" id="BMAV01024679">
    <property type="protein sequence ID" value="GFS35243.1"/>
    <property type="molecule type" value="Genomic_DNA"/>
</dbReference>
<sequence length="80" mass="9041">MDVEGTLRFEKTTQIFSMQKQQKILKDLNKELGSSSEPEVPSTDAAFPDVPPSSATVTDSEMRSLPVTERPFPRRFGRIR</sequence>
<organism evidence="2 3">
    <name type="scientific">Trichonephila inaurata madagascariensis</name>
    <dbReference type="NCBI Taxonomy" id="2747483"/>
    <lineage>
        <taxon>Eukaryota</taxon>
        <taxon>Metazoa</taxon>
        <taxon>Ecdysozoa</taxon>
        <taxon>Arthropoda</taxon>
        <taxon>Chelicerata</taxon>
        <taxon>Arachnida</taxon>
        <taxon>Araneae</taxon>
        <taxon>Araneomorphae</taxon>
        <taxon>Entelegynae</taxon>
        <taxon>Araneoidea</taxon>
        <taxon>Nephilidae</taxon>
        <taxon>Trichonephila</taxon>
        <taxon>Trichonephila inaurata</taxon>
    </lineage>
</organism>
<gene>
    <name evidence="2" type="ORF">TNIN_335291</name>
</gene>
<keyword evidence="3" id="KW-1185">Reference proteome</keyword>
<dbReference type="AlphaFoldDB" id="A0A8X6I928"/>
<name>A0A8X6I928_9ARAC</name>
<reference evidence="2" key="1">
    <citation type="submission" date="2020-08" db="EMBL/GenBank/DDBJ databases">
        <title>Multicomponent nature underlies the extraordinary mechanical properties of spider dragline silk.</title>
        <authorList>
            <person name="Kono N."/>
            <person name="Nakamura H."/>
            <person name="Mori M."/>
            <person name="Yoshida Y."/>
            <person name="Ohtoshi R."/>
            <person name="Malay A.D."/>
            <person name="Moran D.A.P."/>
            <person name="Tomita M."/>
            <person name="Numata K."/>
            <person name="Arakawa K."/>
        </authorList>
    </citation>
    <scope>NUCLEOTIDE SEQUENCE</scope>
</reference>
<dbReference type="OrthoDB" id="10478073at2759"/>
<dbReference type="Proteomes" id="UP000886998">
    <property type="component" value="Unassembled WGS sequence"/>
</dbReference>
<protein>
    <submittedName>
        <fullName evidence="2">Uncharacterized protein</fullName>
    </submittedName>
</protein>
<accession>A0A8X6I928</accession>
<comment type="caution">
    <text evidence="2">The sequence shown here is derived from an EMBL/GenBank/DDBJ whole genome shotgun (WGS) entry which is preliminary data.</text>
</comment>
<feature type="region of interest" description="Disordered" evidence="1">
    <location>
        <begin position="31"/>
        <end position="80"/>
    </location>
</feature>
<proteinExistence type="predicted"/>